<sequence>MAAAVGIAEEAVLEMTAPAQEATAAELAETCTAAQGSDLSCSSSGGEFGGQSCTGADSAAAAAAAIWQARGARCSLPFSLPPCYSCHVRVTEWSWDDMPGIAASKTLVRVDCDDLEWLPPVLPDWRFYTEELICLSTSWEGAASILGVFAEICVDHVMGLADLSTALQAPSLVVPECNCVPQITPIVESLRLKECNLDRPIIMPVGSQLRTVTVTVCRVIDGEHLNHLFARLPATLRELVVVDVVDPSDYGRYDLQTQDMHVTTFSMPIADAPLPAGLRTLIIGLPEFNQPLGPLPVTRWRYWT</sequence>
<keyword evidence="2" id="KW-1185">Reference proteome</keyword>
<dbReference type="AlphaFoldDB" id="A0A835YI47"/>
<name>A0A835YI47_9STRA</name>
<gene>
    <name evidence="1" type="ORF">JKP88DRAFT_283404</name>
</gene>
<evidence type="ECO:0000313" key="2">
    <source>
        <dbReference type="Proteomes" id="UP000664859"/>
    </source>
</evidence>
<accession>A0A835YI47</accession>
<dbReference type="Proteomes" id="UP000664859">
    <property type="component" value="Unassembled WGS sequence"/>
</dbReference>
<organism evidence="1 2">
    <name type="scientific">Tribonema minus</name>
    <dbReference type="NCBI Taxonomy" id="303371"/>
    <lineage>
        <taxon>Eukaryota</taxon>
        <taxon>Sar</taxon>
        <taxon>Stramenopiles</taxon>
        <taxon>Ochrophyta</taxon>
        <taxon>PX clade</taxon>
        <taxon>Xanthophyceae</taxon>
        <taxon>Tribonematales</taxon>
        <taxon>Tribonemataceae</taxon>
        <taxon>Tribonema</taxon>
    </lineage>
</organism>
<evidence type="ECO:0000313" key="1">
    <source>
        <dbReference type="EMBL" id="KAG5175772.1"/>
    </source>
</evidence>
<protein>
    <submittedName>
        <fullName evidence="1">Uncharacterized protein</fullName>
    </submittedName>
</protein>
<proteinExistence type="predicted"/>
<dbReference type="EMBL" id="JAFCMP010000546">
    <property type="protein sequence ID" value="KAG5175772.1"/>
    <property type="molecule type" value="Genomic_DNA"/>
</dbReference>
<reference evidence="1" key="1">
    <citation type="submission" date="2021-02" db="EMBL/GenBank/DDBJ databases">
        <title>First Annotated Genome of the Yellow-green Alga Tribonema minus.</title>
        <authorList>
            <person name="Mahan K.M."/>
        </authorList>
    </citation>
    <scope>NUCLEOTIDE SEQUENCE</scope>
    <source>
        <strain evidence="1">UTEX B ZZ1240</strain>
    </source>
</reference>
<comment type="caution">
    <text evidence="1">The sequence shown here is derived from an EMBL/GenBank/DDBJ whole genome shotgun (WGS) entry which is preliminary data.</text>
</comment>